<gene>
    <name evidence="2" type="ORF">DW975_07510</name>
</gene>
<evidence type="ECO:0000313" key="2">
    <source>
        <dbReference type="EMBL" id="RGZ75176.1"/>
    </source>
</evidence>
<dbReference type="AlphaFoldDB" id="A0A413PGL7"/>
<protein>
    <submittedName>
        <fullName evidence="2">Uncharacterized protein</fullName>
    </submittedName>
</protein>
<sequence>MTLCTKKISTEIRGNIENYQETYQKKRFEDEEIVDSQYYRNLYCINRRKIVDKMLQILLLVLILENVICWLLKPYDLDYNSF</sequence>
<reference evidence="2 3" key="1">
    <citation type="submission" date="2018-08" db="EMBL/GenBank/DDBJ databases">
        <title>A genome reference for cultivated species of the human gut microbiota.</title>
        <authorList>
            <person name="Zou Y."/>
            <person name="Xue W."/>
            <person name="Luo G."/>
        </authorList>
    </citation>
    <scope>NUCLEOTIDE SEQUENCE [LARGE SCALE GENOMIC DNA]</scope>
    <source>
        <strain evidence="2 3">AM48-7</strain>
    </source>
</reference>
<proteinExistence type="predicted"/>
<dbReference type="Proteomes" id="UP000283431">
    <property type="component" value="Unassembled WGS sequence"/>
</dbReference>
<name>A0A413PGL7_9FIRM</name>
<keyword evidence="1" id="KW-1133">Transmembrane helix</keyword>
<keyword evidence="1" id="KW-0472">Membrane</keyword>
<comment type="caution">
    <text evidence="2">The sequence shown here is derived from an EMBL/GenBank/DDBJ whole genome shotgun (WGS) entry which is preliminary data.</text>
</comment>
<evidence type="ECO:0000256" key="1">
    <source>
        <dbReference type="SAM" id="Phobius"/>
    </source>
</evidence>
<evidence type="ECO:0000313" key="3">
    <source>
        <dbReference type="Proteomes" id="UP000283431"/>
    </source>
</evidence>
<keyword evidence="1" id="KW-0812">Transmembrane</keyword>
<organism evidence="2 3">
    <name type="scientific">Agathobacter rectalis</name>
    <dbReference type="NCBI Taxonomy" id="39491"/>
    <lineage>
        <taxon>Bacteria</taxon>
        <taxon>Bacillati</taxon>
        <taxon>Bacillota</taxon>
        <taxon>Clostridia</taxon>
        <taxon>Lachnospirales</taxon>
        <taxon>Lachnospiraceae</taxon>
        <taxon>Agathobacter</taxon>
    </lineage>
</organism>
<dbReference type="EMBL" id="QSEN01000011">
    <property type="protein sequence ID" value="RGZ75176.1"/>
    <property type="molecule type" value="Genomic_DNA"/>
</dbReference>
<accession>A0A413PGL7</accession>
<feature type="transmembrane region" description="Helical" evidence="1">
    <location>
        <begin position="55"/>
        <end position="73"/>
    </location>
</feature>